<evidence type="ECO:0000313" key="6">
    <source>
        <dbReference type="Proteomes" id="UP000612585"/>
    </source>
</evidence>
<comment type="similarity">
    <text evidence="1">Belongs to the methyltransferase superfamily.</text>
</comment>
<dbReference type="Gene3D" id="3.40.50.150">
    <property type="entry name" value="Vaccinia Virus protein VP39"/>
    <property type="match status" value="1"/>
</dbReference>
<organism evidence="5 6">
    <name type="scientific">Virgisporangium aurantiacum</name>
    <dbReference type="NCBI Taxonomy" id="175570"/>
    <lineage>
        <taxon>Bacteria</taxon>
        <taxon>Bacillati</taxon>
        <taxon>Actinomycetota</taxon>
        <taxon>Actinomycetes</taxon>
        <taxon>Micromonosporales</taxon>
        <taxon>Micromonosporaceae</taxon>
        <taxon>Virgisporangium</taxon>
    </lineage>
</organism>
<dbReference type="InterPro" id="IPR013216">
    <property type="entry name" value="Methyltransf_11"/>
</dbReference>
<evidence type="ECO:0000259" key="4">
    <source>
        <dbReference type="Pfam" id="PF08241"/>
    </source>
</evidence>
<dbReference type="GO" id="GO:0032259">
    <property type="term" value="P:methylation"/>
    <property type="evidence" value="ECO:0007669"/>
    <property type="project" value="UniProtKB-KW"/>
</dbReference>
<sequence>MADLDAVRARSFGAVAASYDAYRPRYPDRLVDDVVALLPGRRVLEVGAGTGIATAAFAARGVDLTCVEPDPEMAAVLTAKVGAADVHVTTFEQWSASGFDGLISAQAWHWTDPETRWANAAAAVRTGGVLALFWNDDRYVDQRIRAAFTAAYDRHGIEVRTVEEQPDDGDLPEEWRAGLDRHFADLRTHRYHWSHRMPVADFVARVNTSSAHLILPPEVRADLTREVTATLTGYGDDVELAMVTDLVTAVRR</sequence>
<dbReference type="SUPFAM" id="SSF53335">
    <property type="entry name" value="S-adenosyl-L-methionine-dependent methyltransferases"/>
    <property type="match status" value="1"/>
</dbReference>
<evidence type="ECO:0000313" key="5">
    <source>
        <dbReference type="EMBL" id="GIJ61045.1"/>
    </source>
</evidence>
<keyword evidence="6" id="KW-1185">Reference proteome</keyword>
<dbReference type="Proteomes" id="UP000612585">
    <property type="component" value="Unassembled WGS sequence"/>
</dbReference>
<dbReference type="Pfam" id="PF08241">
    <property type="entry name" value="Methyltransf_11"/>
    <property type="match status" value="1"/>
</dbReference>
<gene>
    <name evidence="5" type="ORF">Vau01_085610</name>
</gene>
<protein>
    <submittedName>
        <fullName evidence="5">Methyltransferase type 11</fullName>
    </submittedName>
</protein>
<evidence type="ECO:0000256" key="3">
    <source>
        <dbReference type="ARBA" id="ARBA00022679"/>
    </source>
</evidence>
<comment type="caution">
    <text evidence="5">The sequence shown here is derived from an EMBL/GenBank/DDBJ whole genome shotgun (WGS) entry which is preliminary data.</text>
</comment>
<dbReference type="InterPro" id="IPR051052">
    <property type="entry name" value="Diverse_substrate_MTase"/>
</dbReference>
<keyword evidence="3" id="KW-0808">Transferase</keyword>
<evidence type="ECO:0000256" key="1">
    <source>
        <dbReference type="ARBA" id="ARBA00008361"/>
    </source>
</evidence>
<dbReference type="PANTHER" id="PTHR44942:SF4">
    <property type="entry name" value="METHYLTRANSFERASE TYPE 11 DOMAIN-CONTAINING PROTEIN"/>
    <property type="match status" value="1"/>
</dbReference>
<dbReference type="EMBL" id="BOPG01000063">
    <property type="protein sequence ID" value="GIJ61045.1"/>
    <property type="molecule type" value="Genomic_DNA"/>
</dbReference>
<accession>A0A8J4E3M8</accession>
<dbReference type="RefSeq" id="WP_204005763.1">
    <property type="nucleotide sequence ID" value="NZ_BOPG01000063.1"/>
</dbReference>
<dbReference type="PANTHER" id="PTHR44942">
    <property type="entry name" value="METHYLTRANSF_11 DOMAIN-CONTAINING PROTEIN"/>
    <property type="match status" value="1"/>
</dbReference>
<reference evidence="5" key="1">
    <citation type="submission" date="2021-01" db="EMBL/GenBank/DDBJ databases">
        <title>Whole genome shotgun sequence of Virgisporangium aurantiacum NBRC 16421.</title>
        <authorList>
            <person name="Komaki H."/>
            <person name="Tamura T."/>
        </authorList>
    </citation>
    <scope>NUCLEOTIDE SEQUENCE</scope>
    <source>
        <strain evidence="5">NBRC 16421</strain>
    </source>
</reference>
<dbReference type="InterPro" id="IPR029063">
    <property type="entry name" value="SAM-dependent_MTases_sf"/>
</dbReference>
<dbReference type="GO" id="GO:0008757">
    <property type="term" value="F:S-adenosylmethionine-dependent methyltransferase activity"/>
    <property type="evidence" value="ECO:0007669"/>
    <property type="project" value="InterPro"/>
</dbReference>
<feature type="domain" description="Methyltransferase type 11" evidence="4">
    <location>
        <begin position="44"/>
        <end position="131"/>
    </location>
</feature>
<dbReference type="AlphaFoldDB" id="A0A8J4E3M8"/>
<dbReference type="CDD" id="cd02440">
    <property type="entry name" value="AdoMet_MTases"/>
    <property type="match status" value="1"/>
</dbReference>
<proteinExistence type="inferred from homology"/>
<keyword evidence="2 5" id="KW-0489">Methyltransferase</keyword>
<evidence type="ECO:0000256" key="2">
    <source>
        <dbReference type="ARBA" id="ARBA00022603"/>
    </source>
</evidence>
<name>A0A8J4E3M8_9ACTN</name>